<keyword evidence="2" id="KW-1185">Reference proteome</keyword>
<comment type="caution">
    <text evidence="1">The sequence shown here is derived from an EMBL/GenBank/DDBJ whole genome shotgun (WGS) entry which is preliminary data.</text>
</comment>
<evidence type="ECO:0000313" key="2">
    <source>
        <dbReference type="Proteomes" id="UP001307705"/>
    </source>
</evidence>
<dbReference type="EMBL" id="BTPE01000003">
    <property type="protein sequence ID" value="GMQ32603.1"/>
    <property type="molecule type" value="Genomic_DNA"/>
</dbReference>
<organism evidence="1 2">
    <name type="scientific">Algoriphagus taiwanensis</name>
    <dbReference type="NCBI Taxonomy" id="1445656"/>
    <lineage>
        <taxon>Bacteria</taxon>
        <taxon>Pseudomonadati</taxon>
        <taxon>Bacteroidota</taxon>
        <taxon>Cytophagia</taxon>
        <taxon>Cytophagales</taxon>
        <taxon>Cyclobacteriaceae</taxon>
        <taxon>Algoriphagus</taxon>
    </lineage>
</organism>
<evidence type="ECO:0000313" key="1">
    <source>
        <dbReference type="EMBL" id="GMQ32603.1"/>
    </source>
</evidence>
<dbReference type="Proteomes" id="UP001307705">
    <property type="component" value="Unassembled WGS sequence"/>
</dbReference>
<name>A0ABQ6PZG7_9BACT</name>
<accession>A0ABQ6PZG7</accession>
<protein>
    <submittedName>
        <fullName evidence="1">Uncharacterized protein</fullName>
    </submittedName>
</protein>
<gene>
    <name evidence="1" type="ORF">Ataiwa_08750</name>
</gene>
<sequence length="158" mass="17468">MENRISIEIPAADLAAVKAALQQVQTILAPYVIALTPEQRKTIPKMSDGTEPFVEKVMDYAESNSQFLPPFVDIAELQKDWSAISGLMPLLRTVDQIKDTLSDTAMMAGSEAYVGALSYYNSVKQAAKVNAPDAKAIYEDLRKRFERRSRNGNGPQSE</sequence>
<reference evidence="1 2" key="1">
    <citation type="submission" date="2023-08" db="EMBL/GenBank/DDBJ databases">
        <title>Draft genome sequence of Algoriphagus taiwanensis.</title>
        <authorList>
            <person name="Takatani N."/>
            <person name="Hosokawa M."/>
            <person name="Sawabe T."/>
        </authorList>
    </citation>
    <scope>NUCLEOTIDE SEQUENCE [LARGE SCALE GENOMIC DNA]</scope>
    <source>
        <strain evidence="1 2">JCM 19755</strain>
    </source>
</reference>
<proteinExistence type="predicted"/>